<comment type="similarity">
    <text evidence="1">Belongs to the eIF-2B alpha/beta/delta subunits family.</text>
</comment>
<keyword evidence="4" id="KW-1185">Reference proteome</keyword>
<feature type="chain" id="PRO_5046605553" evidence="2">
    <location>
        <begin position="19"/>
        <end position="193"/>
    </location>
</feature>
<proteinExistence type="inferred from homology"/>
<accession>A0ABY9C3A4</accession>
<protein>
    <submittedName>
        <fullName evidence="3">Uncharacterized protein</fullName>
    </submittedName>
</protein>
<name>A0ABY9C3A4_VITVI</name>
<dbReference type="PANTHER" id="PTHR45860:SF1">
    <property type="entry name" value="TRANSLATION INITIATION FACTOR EIF-2B SUBUNIT ALPHA"/>
    <property type="match status" value="1"/>
</dbReference>
<dbReference type="Proteomes" id="UP001227230">
    <property type="component" value="Chromosome 6"/>
</dbReference>
<evidence type="ECO:0000313" key="4">
    <source>
        <dbReference type="Proteomes" id="UP001227230"/>
    </source>
</evidence>
<dbReference type="EMBL" id="CP126653">
    <property type="protein sequence ID" value="WJZ89444.1"/>
    <property type="molecule type" value="Genomic_DNA"/>
</dbReference>
<dbReference type="Gene3D" id="1.20.120.1070">
    <property type="entry name" value="Translation initiation factor eIF-2B, N-terminal domain"/>
    <property type="match status" value="1"/>
</dbReference>
<organism evidence="3 4">
    <name type="scientific">Vitis vinifera</name>
    <name type="common">Grape</name>
    <dbReference type="NCBI Taxonomy" id="29760"/>
    <lineage>
        <taxon>Eukaryota</taxon>
        <taxon>Viridiplantae</taxon>
        <taxon>Streptophyta</taxon>
        <taxon>Embryophyta</taxon>
        <taxon>Tracheophyta</taxon>
        <taxon>Spermatophyta</taxon>
        <taxon>Magnoliopsida</taxon>
        <taxon>eudicotyledons</taxon>
        <taxon>Gunneridae</taxon>
        <taxon>Pentapetalae</taxon>
        <taxon>rosids</taxon>
        <taxon>Vitales</taxon>
        <taxon>Vitaceae</taxon>
        <taxon>Viteae</taxon>
        <taxon>Vitis</taxon>
    </lineage>
</organism>
<dbReference type="InterPro" id="IPR042528">
    <property type="entry name" value="elF-2B_alpha_N"/>
</dbReference>
<feature type="signal peptide" evidence="2">
    <location>
        <begin position="1"/>
        <end position="18"/>
    </location>
</feature>
<dbReference type="PANTHER" id="PTHR45860">
    <property type="entry name" value="TRANSLATION INITIATION FACTOR EIF-2B SUBUNIT ALPHA"/>
    <property type="match status" value="1"/>
</dbReference>
<evidence type="ECO:0000313" key="3">
    <source>
        <dbReference type="EMBL" id="WJZ89444.1"/>
    </source>
</evidence>
<gene>
    <name evidence="3" type="ORF">VitviT2T_008665</name>
</gene>
<dbReference type="InterPro" id="IPR051501">
    <property type="entry name" value="eIF2B_alpha/beta/delta"/>
</dbReference>
<reference evidence="3 4" key="1">
    <citation type="journal article" date="2023" name="Hortic Res">
        <title>The complete reference genome for grapevine (Vitis vinifera L.) genetics and breeding.</title>
        <authorList>
            <person name="Shi X."/>
            <person name="Cao S."/>
            <person name="Wang X."/>
            <person name="Huang S."/>
            <person name="Wang Y."/>
            <person name="Liu Z."/>
            <person name="Liu W."/>
            <person name="Leng X."/>
            <person name="Peng Y."/>
            <person name="Wang N."/>
            <person name="Wang Y."/>
            <person name="Ma Z."/>
            <person name="Xu X."/>
            <person name="Zhang F."/>
            <person name="Xue H."/>
            <person name="Zhong H."/>
            <person name="Wang Y."/>
            <person name="Zhang K."/>
            <person name="Velt A."/>
            <person name="Avia K."/>
            <person name="Holtgrawe D."/>
            <person name="Grimplet J."/>
            <person name="Matus J.T."/>
            <person name="Ware D."/>
            <person name="Wu X."/>
            <person name="Wang H."/>
            <person name="Liu C."/>
            <person name="Fang Y."/>
            <person name="Rustenholz C."/>
            <person name="Cheng Z."/>
            <person name="Xiao H."/>
            <person name="Zhou Y."/>
        </authorList>
    </citation>
    <scope>NUCLEOTIDE SEQUENCE [LARGE SCALE GENOMIC DNA]</scope>
    <source>
        <strain evidence="4">cv. Pinot noir / PN40024</strain>
        <tissue evidence="3">Leaf</tissue>
    </source>
</reference>
<evidence type="ECO:0000256" key="1">
    <source>
        <dbReference type="ARBA" id="ARBA00007251"/>
    </source>
</evidence>
<keyword evidence="2" id="KW-0732">Signal</keyword>
<evidence type="ECO:0000256" key="2">
    <source>
        <dbReference type="SAM" id="SignalP"/>
    </source>
</evidence>
<sequence length="193" mass="21827">MSFSACILCLILNPFSFTHHTRHHIKSPSTRPTTAALEALGVRSPASLLLSPSNTFMVDTLQHPYPKILAYYYTRVACHGVVASDWLAQAQAVIGRHHDDLPPPKVEDSNKPFSIIDEFNSWWKHPDLAEAVVAFRALALVIWSSQATIMMELEIELKKVSDSLKNIGHNLHLFDGWLRSIHAICNKNFRFRT</sequence>